<dbReference type="InterPro" id="IPR025691">
    <property type="entry name" value="GspL_pp_dom"/>
</dbReference>
<dbReference type="SUPFAM" id="SSF53067">
    <property type="entry name" value="Actin-like ATPase domain"/>
    <property type="match status" value="1"/>
</dbReference>
<evidence type="ECO:0000256" key="7">
    <source>
        <dbReference type="ARBA" id="ARBA00022927"/>
    </source>
</evidence>
<dbReference type="AlphaFoldDB" id="A0A5E6XV17"/>
<evidence type="ECO:0000256" key="3">
    <source>
        <dbReference type="ARBA" id="ARBA00022448"/>
    </source>
</evidence>
<dbReference type="GO" id="GO:0015628">
    <property type="term" value="P:protein secretion by the type II secretion system"/>
    <property type="evidence" value="ECO:0007669"/>
    <property type="project" value="InterPro"/>
</dbReference>
<keyword evidence="3 10" id="KW-0813">Transport</keyword>
<comment type="similarity">
    <text evidence="2 10">Belongs to the GSP L family.</text>
</comment>
<dbReference type="Gene3D" id="3.30.1360.100">
    <property type="entry name" value="General secretion pathway protein M, EpsM"/>
    <property type="match status" value="1"/>
</dbReference>
<dbReference type="Gene3D" id="3.30.420.380">
    <property type="match status" value="1"/>
</dbReference>
<proteinExistence type="inferred from homology"/>
<name>A0A5E6XV17_PSEFL</name>
<dbReference type="Proteomes" id="UP000385207">
    <property type="component" value="Unassembled WGS sequence"/>
</dbReference>
<evidence type="ECO:0000256" key="6">
    <source>
        <dbReference type="ARBA" id="ARBA00022692"/>
    </source>
</evidence>
<accession>A0A5E6XV17</accession>
<keyword evidence="6" id="KW-0812">Transmembrane</keyword>
<keyword evidence="9" id="KW-0472">Membrane</keyword>
<evidence type="ECO:0000259" key="12">
    <source>
        <dbReference type="Pfam" id="PF12693"/>
    </source>
</evidence>
<evidence type="ECO:0000256" key="1">
    <source>
        <dbReference type="ARBA" id="ARBA00004377"/>
    </source>
</evidence>
<dbReference type="EMBL" id="CABVII010000002">
    <property type="protein sequence ID" value="VVO53050.1"/>
    <property type="molecule type" value="Genomic_DNA"/>
</dbReference>
<dbReference type="InterPro" id="IPR024230">
    <property type="entry name" value="GspL_cyto_dom"/>
</dbReference>
<evidence type="ECO:0000256" key="8">
    <source>
        <dbReference type="ARBA" id="ARBA00022989"/>
    </source>
</evidence>
<dbReference type="GO" id="GO:0015627">
    <property type="term" value="C:type II protein secretion system complex"/>
    <property type="evidence" value="ECO:0007669"/>
    <property type="project" value="InterPro"/>
</dbReference>
<dbReference type="GO" id="GO:0009276">
    <property type="term" value="C:Gram-negative-bacterium-type cell wall"/>
    <property type="evidence" value="ECO:0007669"/>
    <property type="project" value="InterPro"/>
</dbReference>
<dbReference type="GO" id="GO:0005886">
    <property type="term" value="C:plasma membrane"/>
    <property type="evidence" value="ECO:0007669"/>
    <property type="project" value="UniProtKB-SubCell"/>
</dbReference>
<evidence type="ECO:0000313" key="14">
    <source>
        <dbReference type="Proteomes" id="UP000385207"/>
    </source>
</evidence>
<protein>
    <recommendedName>
        <fullName evidence="10">Type II secretion system protein L</fullName>
        <shortName evidence="10">T2SS protein L</shortName>
    </recommendedName>
</protein>
<gene>
    <name evidence="13" type="ORF">PS862_00411</name>
</gene>
<dbReference type="CDD" id="cd24017">
    <property type="entry name" value="ASKHA_T2SSL_N"/>
    <property type="match status" value="1"/>
</dbReference>
<evidence type="ECO:0000256" key="2">
    <source>
        <dbReference type="ARBA" id="ARBA00005318"/>
    </source>
</evidence>
<evidence type="ECO:0000313" key="13">
    <source>
        <dbReference type="EMBL" id="VVO53050.1"/>
    </source>
</evidence>
<organism evidence="13 14">
    <name type="scientific">Pseudomonas fluorescens</name>
    <dbReference type="NCBI Taxonomy" id="294"/>
    <lineage>
        <taxon>Bacteria</taxon>
        <taxon>Pseudomonadati</taxon>
        <taxon>Pseudomonadota</taxon>
        <taxon>Gammaproteobacteria</taxon>
        <taxon>Pseudomonadales</taxon>
        <taxon>Pseudomonadaceae</taxon>
        <taxon>Pseudomonas</taxon>
    </lineage>
</organism>
<keyword evidence="8" id="KW-1133">Transmembrane helix</keyword>
<evidence type="ECO:0000256" key="4">
    <source>
        <dbReference type="ARBA" id="ARBA00022475"/>
    </source>
</evidence>
<sequence>MNTWLYLTAEGLAAPSADWPCCVWSSMGQRQPLPLHQAAQALNGQAVDVLLPMESCSWVRSEPWPSKRQPGAQAIAFAVEDQLSEALEMLHLSVGARDREGRYPVMVIDRELFAGVLALLAESGIAVRSVFVDADVLPGDQASGVWWFGRWLLGGGLPARVAVSDDSLTLLKAALPSDIQWCDERQDSVDVDQWLVTRPSHAIDLLQGTFAPRANPLPWRLGGLALLMLLMLSWGATEMRVRFLDNETRQLYTQSEQRFKALYPEQSRIVDLATQFKALQSQRAQPQDTHTASLVNLIEQVIGASHVEVQRIEFSEGSGWKIQLTANSFAELEQLRERGRQQGVPVRLDSASKEGNGVRATLIVEKDA</sequence>
<feature type="domain" description="GspL cytoplasmic actin-ATPase-like" evidence="11">
    <location>
        <begin position="17"/>
        <end position="211"/>
    </location>
</feature>
<feature type="domain" description="GspL periplasmic" evidence="12">
    <location>
        <begin position="214"/>
        <end position="366"/>
    </location>
</feature>
<keyword evidence="7 10" id="KW-0653">Protein transport</keyword>
<evidence type="ECO:0000256" key="10">
    <source>
        <dbReference type="PIRNR" id="PIRNR015761"/>
    </source>
</evidence>
<evidence type="ECO:0000256" key="9">
    <source>
        <dbReference type="ARBA" id="ARBA00023136"/>
    </source>
</evidence>
<dbReference type="RefSeq" id="WP_150748620.1">
    <property type="nucleotide sequence ID" value="NZ_CABVHE010000085.1"/>
</dbReference>
<dbReference type="OrthoDB" id="7011844at2"/>
<evidence type="ECO:0000256" key="5">
    <source>
        <dbReference type="ARBA" id="ARBA00022519"/>
    </source>
</evidence>
<dbReference type="Pfam" id="PF12693">
    <property type="entry name" value="GspL_C"/>
    <property type="match status" value="1"/>
</dbReference>
<dbReference type="InterPro" id="IPR007812">
    <property type="entry name" value="T2SS_protein-GspL"/>
</dbReference>
<dbReference type="NCBIfam" id="TIGR01709">
    <property type="entry name" value="typeII_sec_gspL"/>
    <property type="match status" value="1"/>
</dbReference>
<comment type="subcellular location">
    <subcellularLocation>
        <location evidence="1">Cell inner membrane</location>
        <topology evidence="1">Single-pass membrane protein</topology>
    </subcellularLocation>
</comment>
<comment type="function">
    <text evidence="10">Inner membrane component of the type II secretion system required for the energy-dependent secretion of extracellular factors such as proteases and toxins from the periplasm.</text>
</comment>
<dbReference type="InterPro" id="IPR043129">
    <property type="entry name" value="ATPase_NBD"/>
</dbReference>
<keyword evidence="4" id="KW-1003">Cell membrane</keyword>
<dbReference type="Pfam" id="PF05134">
    <property type="entry name" value="T2SSL"/>
    <property type="match status" value="1"/>
</dbReference>
<reference evidence="13 14" key="1">
    <citation type="submission" date="2019-09" db="EMBL/GenBank/DDBJ databases">
        <authorList>
            <person name="Chandra G."/>
            <person name="Truman W A."/>
        </authorList>
    </citation>
    <scope>NUCLEOTIDE SEQUENCE [LARGE SCALE GENOMIC DNA]</scope>
    <source>
        <strain evidence="13">PS862</strain>
    </source>
</reference>
<evidence type="ECO:0000259" key="11">
    <source>
        <dbReference type="Pfam" id="PF05134"/>
    </source>
</evidence>
<keyword evidence="5" id="KW-0997">Cell inner membrane</keyword>
<dbReference type="PIRSF" id="PIRSF015761">
    <property type="entry name" value="Protein_L"/>
    <property type="match status" value="1"/>
</dbReference>